<accession>A0A7I8W4Y9</accession>
<reference evidence="1 2" key="1">
    <citation type="submission" date="2020-08" db="EMBL/GenBank/DDBJ databases">
        <authorList>
            <person name="Hejnol A."/>
        </authorList>
    </citation>
    <scope>NUCLEOTIDE SEQUENCE [LARGE SCALE GENOMIC DNA]</scope>
</reference>
<organism evidence="1 2">
    <name type="scientific">Dimorphilus gyrociliatus</name>
    <dbReference type="NCBI Taxonomy" id="2664684"/>
    <lineage>
        <taxon>Eukaryota</taxon>
        <taxon>Metazoa</taxon>
        <taxon>Spiralia</taxon>
        <taxon>Lophotrochozoa</taxon>
        <taxon>Annelida</taxon>
        <taxon>Polychaeta</taxon>
        <taxon>Polychaeta incertae sedis</taxon>
        <taxon>Dinophilidae</taxon>
        <taxon>Dimorphilus</taxon>
    </lineage>
</organism>
<dbReference type="Proteomes" id="UP000549394">
    <property type="component" value="Unassembled WGS sequence"/>
</dbReference>
<sequence length="407" mass="47242">MATWEGEDEIEDVHSLDANYDLVIHQIEYILEKIESEEAELSRRLDERIQQIRHDDDDNSVIRITQDLRDAFNLKRRKVDEFKELFDALRNLDPVEFIEERIKLKSKLLNRRKDILLTKVKLLWQNDETEIGEIVQIKNCTGVQEVRLKIKNVVNLREGRQEIYSIVSCCRGLYLLIYTGSVSRIDFYDLKGSFIKEIYSANTFMDDLALSSCMESMYLIHVADNGARFILKGDFPNLEFVSWRGELNANFIECAEKGLLVGSSFKNWVALYKYDTTVLLWRITCQMVKSIKLSSNKKHFVVFQGESLEICDIENGEMIKSINYSPLTDVRLLKDLSESIIITTLPCGYLIAESSKTLLRMINKEGNFVDNIIDLENPVCVMDSHYHFDQIKVYIIDSKSKLIVLSN</sequence>
<evidence type="ECO:0000313" key="1">
    <source>
        <dbReference type="EMBL" id="CAD5122966.1"/>
    </source>
</evidence>
<evidence type="ECO:0000313" key="2">
    <source>
        <dbReference type="Proteomes" id="UP000549394"/>
    </source>
</evidence>
<dbReference type="AlphaFoldDB" id="A0A7I8W4Y9"/>
<keyword evidence="2" id="KW-1185">Reference proteome</keyword>
<gene>
    <name evidence="1" type="ORF">DGYR_LOCUS10705</name>
</gene>
<comment type="caution">
    <text evidence="1">The sequence shown here is derived from an EMBL/GenBank/DDBJ whole genome shotgun (WGS) entry which is preliminary data.</text>
</comment>
<proteinExistence type="predicted"/>
<name>A0A7I8W4Y9_9ANNE</name>
<dbReference type="EMBL" id="CAJFCJ010000019">
    <property type="protein sequence ID" value="CAD5122966.1"/>
    <property type="molecule type" value="Genomic_DNA"/>
</dbReference>
<protein>
    <submittedName>
        <fullName evidence="1">Uncharacterized protein</fullName>
    </submittedName>
</protein>